<name>A0ABM7NS70_9VIRU</name>
<feature type="coiled-coil region" evidence="1">
    <location>
        <begin position="269"/>
        <end position="310"/>
    </location>
</feature>
<proteinExistence type="predicted"/>
<organism evidence="3 4">
    <name type="scientific">Cotonvirus japonicus</name>
    <dbReference type="NCBI Taxonomy" id="2811091"/>
    <lineage>
        <taxon>Viruses</taxon>
        <taxon>Varidnaviria</taxon>
        <taxon>Bamfordvirae</taxon>
        <taxon>Nucleocytoviricota</taxon>
        <taxon>Megaviricetes</taxon>
        <taxon>Imitervirales</taxon>
        <taxon>Mimiviridae</taxon>
        <taxon>Megamimivirinae</taxon>
        <taxon>Cotonvirus</taxon>
        <taxon>Cotonvirus japonicum</taxon>
    </lineage>
</organism>
<keyword evidence="4" id="KW-1185">Reference proteome</keyword>
<feature type="compositionally biased region" description="Polar residues" evidence="2">
    <location>
        <begin position="1"/>
        <end position="26"/>
    </location>
</feature>
<dbReference type="GeneID" id="80558210"/>
<evidence type="ECO:0000313" key="4">
    <source>
        <dbReference type="Proteomes" id="UP001321479"/>
    </source>
</evidence>
<dbReference type="EMBL" id="AP024483">
    <property type="protein sequence ID" value="BCS83005.1"/>
    <property type="molecule type" value="Genomic_DNA"/>
</dbReference>
<evidence type="ECO:0000313" key="3">
    <source>
        <dbReference type="EMBL" id="BCS83005.1"/>
    </source>
</evidence>
<feature type="region of interest" description="Disordered" evidence="2">
    <location>
        <begin position="1"/>
        <end position="28"/>
    </location>
</feature>
<protein>
    <submittedName>
        <fullName evidence="3">Uncharacterized protein</fullName>
    </submittedName>
</protein>
<dbReference type="Proteomes" id="UP001321479">
    <property type="component" value="Segment"/>
</dbReference>
<dbReference type="RefSeq" id="YP_010841613.1">
    <property type="nucleotide sequence ID" value="NC_079139.1"/>
</dbReference>
<evidence type="ECO:0000256" key="2">
    <source>
        <dbReference type="SAM" id="MobiDB-lite"/>
    </source>
</evidence>
<keyword evidence="1" id="KW-0175">Coiled coil</keyword>
<accession>A0ABM7NS70</accession>
<evidence type="ECO:0000256" key="1">
    <source>
        <dbReference type="SAM" id="Coils"/>
    </source>
</evidence>
<sequence length="342" mass="39086">MSNNKTEVISVDVPSTTPKSNTNSDLIKSEPVKNETVVVAENNEDVTDILAKIKTHLARLNYAAKLDFEKDKKEDHILTVGNYKISRECLLHYLSGNPEFLKSDAKQCSTAIQNFSNTSGNLDLESLLNLSENKDFVRDTNFYKNLYGFNVSIADFIANNQEFKKTNFNTQVRILANYQEFLKQSIDYLNKYMNEYKVIDENLITKSYNLMYLLNMLTFRRANMGKNFNELGIVYNKLNQAIMNNIAIYNSIDKNKLGTLSVGKNDVIDKNVQDLINALKQKLESVNKQQTVLKNNVEEINRDANNLKKHVSKDVIGIADSLRNEVKEISVKNITTIDEKKK</sequence>
<reference evidence="3 4" key="1">
    <citation type="submission" date="2021-02" db="EMBL/GenBank/DDBJ databases">
        <title>Cotonvirus japonicus, which uses Golgi apparatus of host cells for its virion factory, phylogenetically links tailed tupanvirus and icosahedral mimivirus.</title>
        <authorList>
            <person name="Takahashi H."/>
            <person name="Fukaya S."/>
            <person name="Song C."/>
            <person name="Murata K."/>
            <person name="Takemura M."/>
        </authorList>
    </citation>
    <scope>NUCLEOTIDE SEQUENCE [LARGE SCALE GENOMIC DNA]</scope>
</reference>